<keyword evidence="1" id="KW-0732">Signal</keyword>
<dbReference type="InterPro" id="IPR008930">
    <property type="entry name" value="Terpenoid_cyclase/PrenylTrfase"/>
</dbReference>
<keyword evidence="4" id="KW-1185">Reference proteome</keyword>
<dbReference type="EMBL" id="CP036272">
    <property type="protein sequence ID" value="QDT61887.1"/>
    <property type="molecule type" value="Genomic_DNA"/>
</dbReference>
<dbReference type="SUPFAM" id="SSF48239">
    <property type="entry name" value="Terpenoid cyclases/Protein prenyltransferases"/>
    <property type="match status" value="1"/>
</dbReference>
<dbReference type="OrthoDB" id="220961at2"/>
<evidence type="ECO:0000313" key="3">
    <source>
        <dbReference type="EMBL" id="QDT61887.1"/>
    </source>
</evidence>
<accession>A0A517T0I2</accession>
<feature type="signal peptide" evidence="1">
    <location>
        <begin position="1"/>
        <end position="25"/>
    </location>
</feature>
<protein>
    <submittedName>
        <fullName evidence="3">Prenyltransferase and squalene oxidase repeat protein</fullName>
    </submittedName>
</protein>
<evidence type="ECO:0000256" key="1">
    <source>
        <dbReference type="SAM" id="SignalP"/>
    </source>
</evidence>
<gene>
    <name evidence="3" type="ORF">SV7mr_44280</name>
</gene>
<dbReference type="CDD" id="cd00688">
    <property type="entry name" value="ISOPREN_C2_like"/>
    <property type="match status" value="1"/>
</dbReference>
<reference evidence="3 4" key="1">
    <citation type="submission" date="2019-02" db="EMBL/GenBank/DDBJ databases">
        <title>Deep-cultivation of Planctomycetes and their phenomic and genomic characterization uncovers novel biology.</title>
        <authorList>
            <person name="Wiegand S."/>
            <person name="Jogler M."/>
            <person name="Boedeker C."/>
            <person name="Pinto D."/>
            <person name="Vollmers J."/>
            <person name="Rivas-Marin E."/>
            <person name="Kohn T."/>
            <person name="Peeters S.H."/>
            <person name="Heuer A."/>
            <person name="Rast P."/>
            <person name="Oberbeckmann S."/>
            <person name="Bunk B."/>
            <person name="Jeske O."/>
            <person name="Meyerdierks A."/>
            <person name="Storesund J.E."/>
            <person name="Kallscheuer N."/>
            <person name="Luecker S."/>
            <person name="Lage O.M."/>
            <person name="Pohl T."/>
            <person name="Merkel B.J."/>
            <person name="Hornburger P."/>
            <person name="Mueller R.-W."/>
            <person name="Bruemmer F."/>
            <person name="Labrenz M."/>
            <person name="Spormann A.M."/>
            <person name="Op den Camp H."/>
            <person name="Overmann J."/>
            <person name="Amann R."/>
            <person name="Jetten M.S.M."/>
            <person name="Mascher T."/>
            <person name="Medema M.H."/>
            <person name="Devos D.P."/>
            <person name="Kaster A.-K."/>
            <person name="Ovreas L."/>
            <person name="Rohde M."/>
            <person name="Galperin M.Y."/>
            <person name="Jogler C."/>
        </authorList>
    </citation>
    <scope>NUCLEOTIDE SEQUENCE [LARGE SCALE GENOMIC DNA]</scope>
    <source>
        <strain evidence="3 4">SV_7m_r</strain>
    </source>
</reference>
<dbReference type="GO" id="GO:0016740">
    <property type="term" value="F:transferase activity"/>
    <property type="evidence" value="ECO:0007669"/>
    <property type="project" value="UniProtKB-KW"/>
</dbReference>
<feature type="domain" description="DUF4159" evidence="2">
    <location>
        <begin position="356"/>
        <end position="546"/>
    </location>
</feature>
<evidence type="ECO:0000313" key="4">
    <source>
        <dbReference type="Proteomes" id="UP000315003"/>
    </source>
</evidence>
<organism evidence="3 4">
    <name type="scientific">Stieleria bergensis</name>
    <dbReference type="NCBI Taxonomy" id="2528025"/>
    <lineage>
        <taxon>Bacteria</taxon>
        <taxon>Pseudomonadati</taxon>
        <taxon>Planctomycetota</taxon>
        <taxon>Planctomycetia</taxon>
        <taxon>Pirellulales</taxon>
        <taxon>Pirellulaceae</taxon>
        <taxon>Stieleria</taxon>
    </lineage>
</organism>
<dbReference type="Pfam" id="PF13709">
    <property type="entry name" value="DUF4159"/>
    <property type="match status" value="2"/>
</dbReference>
<dbReference type="AlphaFoldDB" id="A0A517T0I2"/>
<dbReference type="Gene3D" id="3.40.50.12140">
    <property type="entry name" value="Domain of unknown function DUF4159"/>
    <property type="match status" value="2"/>
</dbReference>
<dbReference type="InterPro" id="IPR025297">
    <property type="entry name" value="DUF4159"/>
</dbReference>
<feature type="domain" description="DUF4159" evidence="2">
    <location>
        <begin position="586"/>
        <end position="777"/>
    </location>
</feature>
<dbReference type="RefSeq" id="WP_145276258.1">
    <property type="nucleotide sequence ID" value="NZ_CP036272.1"/>
</dbReference>
<keyword evidence="3" id="KW-0808">Transferase</keyword>
<feature type="chain" id="PRO_5022062291" evidence="1">
    <location>
        <begin position="26"/>
        <end position="781"/>
    </location>
</feature>
<sequence length="781" mass="85973" precursor="true">MKRFEIKLLLLVALIVTTFQRPASAEINAIEVERSIRRGIAYLRKTQLDNGGWEEFNGNHPCGLTALCTLALLNAGVPKDDPAIAQAMKYLRAITVKDTYSISLQTLVYCHYGAAGDLPRIRENAQWLSKSQTTGGGWNYGRGTGRPDPSNTQFAVLALGAAQDIGVAVDPIVFQRTVDYWEKGQSDDGGWGYSIGSLSSPPTGSMTCAGIGSLVIAKGRLGESTSSVGENGIRCCGGDSDQRDPVQAGLAWLEERFQVNANTNAAQRTYFYYMYALERTGRLTGKRFFGQHDWYREGAEKLLSLQDQFQGYWSGAKNWEEPTVATSFALLFLAKGKRQVVIGDLDTNAPANPVARREWKPHPDALRQLIRHVERSWGRDLTWQSVRLENAALTDLLQTPVLLISGQDALQLADDRSEMLKQYTEQGGTILFEACGGDGCGDASAFNQSVSKLCNQWYPDAPLERLPASHPIWTADRTVKADLLPKDFWVYGVQACCRTPIFYVPKSISCRWELGDHLMKADDDEDPFRGEIEQCVRIGQNLVSYATGRELKDKLDQRLVLQASVLDRTERGTTRIAWMDVNAGGADARRALPNVASIIRNQAEVAISVPSESVGIDDESLSEVSLLWLHGRKSFQLTAPQRAALRKFIDNGGVILGNAICGNEAFANSFRTEINAILKDAPLRSLPADHPALSTDYLGYDLSKVTIRRSIREGDGIDVLKQVGPPRLEYSQSPDGLVSVVFSPLDLSCALESTNSVQCPGYDTQDAAKIVTNIVQMILHQ</sequence>
<proteinExistence type="predicted"/>
<dbReference type="Gene3D" id="1.50.10.20">
    <property type="match status" value="2"/>
</dbReference>
<name>A0A517T0I2_9BACT</name>
<dbReference type="Proteomes" id="UP000315003">
    <property type="component" value="Chromosome"/>
</dbReference>
<evidence type="ECO:0000259" key="2">
    <source>
        <dbReference type="Pfam" id="PF13709"/>
    </source>
</evidence>